<proteinExistence type="inferred from homology"/>
<evidence type="ECO:0000256" key="4">
    <source>
        <dbReference type="ARBA" id="ARBA00022692"/>
    </source>
</evidence>
<evidence type="ECO:0000256" key="9">
    <source>
        <dbReference type="SAM" id="Phobius"/>
    </source>
</evidence>
<feature type="transmembrane region" description="Helical" evidence="9">
    <location>
        <begin position="223"/>
        <end position="250"/>
    </location>
</feature>
<feature type="transmembrane region" description="Helical" evidence="9">
    <location>
        <begin position="191"/>
        <end position="211"/>
    </location>
</feature>
<comment type="similarity">
    <text evidence="8">Belongs to the binding-protein-dependent transport system permease family. LivHM subfamily.</text>
</comment>
<dbReference type="PANTHER" id="PTHR11795:SF445">
    <property type="entry name" value="AMINO ACID ABC TRANSPORTER PERMEASE PROTEIN"/>
    <property type="match status" value="1"/>
</dbReference>
<dbReference type="CDD" id="cd06582">
    <property type="entry name" value="TM_PBP1_LivH_like"/>
    <property type="match status" value="1"/>
</dbReference>
<keyword evidence="6 9" id="KW-1133">Transmembrane helix</keyword>
<comment type="caution">
    <text evidence="10">The sequence shown here is derived from an EMBL/GenBank/DDBJ whole genome shotgun (WGS) entry which is preliminary data.</text>
</comment>
<reference evidence="10 11" key="1">
    <citation type="journal article" date="2019" name="Int. J. Syst. Evol. Microbiol.">
        <title>The Global Catalogue of Microorganisms (GCM) 10K type strain sequencing project: providing services to taxonomists for standard genome sequencing and annotation.</title>
        <authorList>
            <consortium name="The Broad Institute Genomics Platform"/>
            <consortium name="The Broad Institute Genome Sequencing Center for Infectious Disease"/>
            <person name="Wu L."/>
            <person name="Ma J."/>
        </authorList>
    </citation>
    <scope>NUCLEOTIDE SEQUENCE [LARGE SCALE GENOMIC DNA]</scope>
    <source>
        <strain evidence="10 11">JCM 16009</strain>
    </source>
</reference>
<accession>A0ABN2N0R0</accession>
<evidence type="ECO:0000256" key="2">
    <source>
        <dbReference type="ARBA" id="ARBA00022448"/>
    </source>
</evidence>
<dbReference type="PANTHER" id="PTHR11795">
    <property type="entry name" value="BRANCHED-CHAIN AMINO ACID TRANSPORT SYSTEM PERMEASE PROTEIN LIVH"/>
    <property type="match status" value="1"/>
</dbReference>
<keyword evidence="2" id="KW-0813">Transport</keyword>
<keyword evidence="5" id="KW-0029">Amino-acid transport</keyword>
<dbReference type="Gene3D" id="1.10.3470.10">
    <property type="entry name" value="ABC transporter involved in vitamin B12 uptake, BtuC"/>
    <property type="match status" value="1"/>
</dbReference>
<dbReference type="Pfam" id="PF02653">
    <property type="entry name" value="BPD_transp_2"/>
    <property type="match status" value="1"/>
</dbReference>
<protein>
    <submittedName>
        <fullName evidence="10">Branched-chain amino acid ABC transporter permease</fullName>
    </submittedName>
</protein>
<evidence type="ECO:0000313" key="10">
    <source>
        <dbReference type="EMBL" id="GAA1845303.1"/>
    </source>
</evidence>
<dbReference type="InterPro" id="IPR037294">
    <property type="entry name" value="ABC_BtuC-like"/>
</dbReference>
<name>A0ABN2N0R0_9PSEU</name>
<dbReference type="InterPro" id="IPR052157">
    <property type="entry name" value="BCAA_transport_permease"/>
</dbReference>
<dbReference type="Proteomes" id="UP001500449">
    <property type="component" value="Unassembled WGS sequence"/>
</dbReference>
<feature type="transmembrane region" description="Helical" evidence="9">
    <location>
        <begin position="37"/>
        <end position="55"/>
    </location>
</feature>
<feature type="transmembrane region" description="Helical" evidence="9">
    <location>
        <begin position="262"/>
        <end position="281"/>
    </location>
</feature>
<dbReference type="InterPro" id="IPR001851">
    <property type="entry name" value="ABC_transp_permease"/>
</dbReference>
<dbReference type="EMBL" id="BAAAQK010000005">
    <property type="protein sequence ID" value="GAA1845303.1"/>
    <property type="molecule type" value="Genomic_DNA"/>
</dbReference>
<gene>
    <name evidence="10" type="ORF">GCM10009836_26050</name>
</gene>
<sequence length="287" mass="29773">MGLAVGYALNGLVLGALYVLVAVGLTLVFGVLRIPHFAHGVFVMVAAYLTFALVVAMGWNLLVAAPVVIVALGLLGLVLERVVYRPLGRSGELALMLAAFAVNQFVQGGFQKFFGQEYARQVSFPLDGSVSLGGVTLSVQRVIALVVALAATAVLAWAVRHTKFGRATRAVAEDPDAARISGINVDWVHRWVFVIATALAGLAGLLLATFVPITPFLGDQPLLVAFAIVVVGGMGSVVGATVVGLALGVVESLLAGFGSQSWSSAVVFLIIFVALIARPNGVQGARV</sequence>
<comment type="subcellular location">
    <subcellularLocation>
        <location evidence="1">Cell membrane</location>
        <topology evidence="1">Multi-pass membrane protein</topology>
    </subcellularLocation>
</comment>
<feature type="transmembrane region" description="Helical" evidence="9">
    <location>
        <begin position="61"/>
        <end position="79"/>
    </location>
</feature>
<keyword evidence="4 9" id="KW-0812">Transmembrane</keyword>
<evidence type="ECO:0000256" key="8">
    <source>
        <dbReference type="ARBA" id="ARBA00037998"/>
    </source>
</evidence>
<dbReference type="RefSeq" id="WP_344415906.1">
    <property type="nucleotide sequence ID" value="NZ_BAAAQK010000005.1"/>
</dbReference>
<feature type="transmembrane region" description="Helical" evidence="9">
    <location>
        <begin position="130"/>
        <end position="159"/>
    </location>
</feature>
<evidence type="ECO:0000256" key="1">
    <source>
        <dbReference type="ARBA" id="ARBA00004651"/>
    </source>
</evidence>
<evidence type="ECO:0000256" key="5">
    <source>
        <dbReference type="ARBA" id="ARBA00022970"/>
    </source>
</evidence>
<organism evidence="10 11">
    <name type="scientific">Pseudonocardia ailaonensis</name>
    <dbReference type="NCBI Taxonomy" id="367279"/>
    <lineage>
        <taxon>Bacteria</taxon>
        <taxon>Bacillati</taxon>
        <taxon>Actinomycetota</taxon>
        <taxon>Actinomycetes</taxon>
        <taxon>Pseudonocardiales</taxon>
        <taxon>Pseudonocardiaceae</taxon>
        <taxon>Pseudonocardia</taxon>
    </lineage>
</organism>
<keyword evidence="7 9" id="KW-0472">Membrane</keyword>
<evidence type="ECO:0000313" key="11">
    <source>
        <dbReference type="Proteomes" id="UP001500449"/>
    </source>
</evidence>
<evidence type="ECO:0000256" key="6">
    <source>
        <dbReference type="ARBA" id="ARBA00022989"/>
    </source>
</evidence>
<keyword evidence="3" id="KW-1003">Cell membrane</keyword>
<keyword evidence="11" id="KW-1185">Reference proteome</keyword>
<feature type="transmembrane region" description="Helical" evidence="9">
    <location>
        <begin position="12"/>
        <end position="32"/>
    </location>
</feature>
<evidence type="ECO:0000256" key="7">
    <source>
        <dbReference type="ARBA" id="ARBA00023136"/>
    </source>
</evidence>
<evidence type="ECO:0000256" key="3">
    <source>
        <dbReference type="ARBA" id="ARBA00022475"/>
    </source>
</evidence>